<dbReference type="AlphaFoldDB" id="A0A0F9VZ83"/>
<protein>
    <submittedName>
        <fullName evidence="1">Uncharacterized protein</fullName>
    </submittedName>
</protein>
<name>A0A0F9VZ83_9ZZZZ</name>
<proteinExistence type="predicted"/>
<comment type="caution">
    <text evidence="1">The sequence shown here is derived from an EMBL/GenBank/DDBJ whole genome shotgun (WGS) entry which is preliminary data.</text>
</comment>
<evidence type="ECO:0000313" key="1">
    <source>
        <dbReference type="EMBL" id="KKN71078.1"/>
    </source>
</evidence>
<reference evidence="1" key="1">
    <citation type="journal article" date="2015" name="Nature">
        <title>Complex archaea that bridge the gap between prokaryotes and eukaryotes.</title>
        <authorList>
            <person name="Spang A."/>
            <person name="Saw J.H."/>
            <person name="Jorgensen S.L."/>
            <person name="Zaremba-Niedzwiedzka K."/>
            <person name="Martijn J."/>
            <person name="Lind A.E."/>
            <person name="van Eijk R."/>
            <person name="Schleper C."/>
            <person name="Guy L."/>
            <person name="Ettema T.J."/>
        </authorList>
    </citation>
    <scope>NUCLEOTIDE SEQUENCE</scope>
</reference>
<sequence>MLLRLEWIEDRDHCIECTELLHCQVCDACKGSGHIVGCEFKKLIDELTDLRELM</sequence>
<dbReference type="EMBL" id="LAZR01000391">
    <property type="protein sequence ID" value="KKN71078.1"/>
    <property type="molecule type" value="Genomic_DNA"/>
</dbReference>
<gene>
    <name evidence="1" type="ORF">LCGC14_0424950</name>
</gene>
<organism evidence="1">
    <name type="scientific">marine sediment metagenome</name>
    <dbReference type="NCBI Taxonomy" id="412755"/>
    <lineage>
        <taxon>unclassified sequences</taxon>
        <taxon>metagenomes</taxon>
        <taxon>ecological metagenomes</taxon>
    </lineage>
</organism>
<accession>A0A0F9VZ83</accession>